<feature type="region of interest" description="Disordered" evidence="1">
    <location>
        <begin position="184"/>
        <end position="218"/>
    </location>
</feature>
<name>A0A6C0IAA5_9ZZZZ</name>
<accession>A0A6C0IAA5</accession>
<evidence type="ECO:0000313" key="3">
    <source>
        <dbReference type="EMBL" id="QHT89732.1"/>
    </source>
</evidence>
<organism evidence="3">
    <name type="scientific">viral metagenome</name>
    <dbReference type="NCBI Taxonomy" id="1070528"/>
    <lineage>
        <taxon>unclassified sequences</taxon>
        <taxon>metagenomes</taxon>
        <taxon>organismal metagenomes</taxon>
    </lineage>
</organism>
<evidence type="ECO:0000256" key="2">
    <source>
        <dbReference type="SAM" id="Phobius"/>
    </source>
</evidence>
<keyword evidence="2" id="KW-1133">Transmembrane helix</keyword>
<keyword evidence="2" id="KW-0472">Membrane</keyword>
<dbReference type="AlphaFoldDB" id="A0A6C0IAA5"/>
<evidence type="ECO:0000256" key="1">
    <source>
        <dbReference type="SAM" id="MobiDB-lite"/>
    </source>
</evidence>
<keyword evidence="2" id="KW-0812">Transmembrane</keyword>
<proteinExistence type="predicted"/>
<reference evidence="3" key="1">
    <citation type="journal article" date="2020" name="Nature">
        <title>Giant virus diversity and host interactions through global metagenomics.</title>
        <authorList>
            <person name="Schulz F."/>
            <person name="Roux S."/>
            <person name="Paez-Espino D."/>
            <person name="Jungbluth S."/>
            <person name="Walsh D.A."/>
            <person name="Denef V.J."/>
            <person name="McMahon K.D."/>
            <person name="Konstantinidis K.T."/>
            <person name="Eloe-Fadrosh E.A."/>
            <person name="Kyrpides N.C."/>
            <person name="Woyke T."/>
        </authorList>
    </citation>
    <scope>NUCLEOTIDE SEQUENCE</scope>
    <source>
        <strain evidence="3">GVMAG-M-3300023184-62</strain>
    </source>
</reference>
<feature type="transmembrane region" description="Helical" evidence="2">
    <location>
        <begin position="6"/>
        <end position="29"/>
    </location>
</feature>
<dbReference type="EMBL" id="MN740152">
    <property type="protein sequence ID" value="QHT89732.1"/>
    <property type="molecule type" value="Genomic_DNA"/>
</dbReference>
<protein>
    <submittedName>
        <fullName evidence="3">Uncharacterized protein</fullName>
    </submittedName>
</protein>
<feature type="compositionally biased region" description="Polar residues" evidence="1">
    <location>
        <begin position="184"/>
        <end position="199"/>
    </location>
</feature>
<sequence>MASRSPSFQITLISILSVLLILGVLLLLLTRQKCPAREGFVDVPRDISHDHRDEVGTFLDKYVAMGDKVCVVENYILDGIAKTTKGAAGGGEITKSDLVSAKVKANSMANGQLFDCTAYAHHKELLSKDKITIKDVYDIIDDLPDNIGYRLWHTAEFSSVQLKKTYSDIKATLTAATTGTIPGVSGTTASAPITRSTTAPEPAPSAESEGFEDAPSTGVLGRCKTKDLCPEEMAAIIEKRIKGLMADISKAETGFDDSGNTTNTYLTQANDFMDKLTTLKQQAENGTLIAPQLH</sequence>